<dbReference type="Proteomes" id="UP000054630">
    <property type="component" value="Unassembled WGS sequence"/>
</dbReference>
<dbReference type="OrthoDB" id="10569594at2759"/>
<proteinExistence type="predicted"/>
<sequence length="108" mass="11702">MHDETTRLENSLLTETAPNRRTSRARTSDNSITPPAKKTRSEPSEETTPRVLFANTRGPTRIRFQTVKAIASGANVQRLTVNCLFDSGAEQTLVTEDTAGALGLVGMA</sequence>
<evidence type="ECO:0000256" key="1">
    <source>
        <dbReference type="SAM" id="MobiDB-lite"/>
    </source>
</evidence>
<accession>A0A0V0RFK4</accession>
<evidence type="ECO:0000313" key="2">
    <source>
        <dbReference type="EMBL" id="KRX13284.1"/>
    </source>
</evidence>
<comment type="caution">
    <text evidence="2">The sequence shown here is derived from an EMBL/GenBank/DDBJ whole genome shotgun (WGS) entry which is preliminary data.</text>
</comment>
<organism evidence="2 3">
    <name type="scientific">Trichinella nelsoni</name>
    <dbReference type="NCBI Taxonomy" id="6336"/>
    <lineage>
        <taxon>Eukaryota</taxon>
        <taxon>Metazoa</taxon>
        <taxon>Ecdysozoa</taxon>
        <taxon>Nematoda</taxon>
        <taxon>Enoplea</taxon>
        <taxon>Dorylaimia</taxon>
        <taxon>Trichinellida</taxon>
        <taxon>Trichinellidae</taxon>
        <taxon>Trichinella</taxon>
    </lineage>
</organism>
<keyword evidence="3" id="KW-1185">Reference proteome</keyword>
<dbReference type="STRING" id="6336.A0A0V0RFK4"/>
<dbReference type="AlphaFoldDB" id="A0A0V0RFK4"/>
<feature type="compositionally biased region" description="Polar residues" evidence="1">
    <location>
        <begin position="8"/>
        <end position="20"/>
    </location>
</feature>
<feature type="region of interest" description="Disordered" evidence="1">
    <location>
        <begin position="1"/>
        <end position="49"/>
    </location>
</feature>
<protein>
    <recommendedName>
        <fullName evidence="4">Peptidase A2 domain-containing protein</fullName>
    </recommendedName>
</protein>
<name>A0A0V0RFK4_9BILA</name>
<reference evidence="2 3" key="1">
    <citation type="submission" date="2015-01" db="EMBL/GenBank/DDBJ databases">
        <title>Evolution of Trichinella species and genotypes.</title>
        <authorList>
            <person name="Korhonen P.K."/>
            <person name="Edoardo P."/>
            <person name="Giuseppe L.R."/>
            <person name="Gasser R.B."/>
        </authorList>
    </citation>
    <scope>NUCLEOTIDE SEQUENCE [LARGE SCALE GENOMIC DNA]</scope>
    <source>
        <strain evidence="2">ISS37</strain>
    </source>
</reference>
<evidence type="ECO:0008006" key="4">
    <source>
        <dbReference type="Google" id="ProtNLM"/>
    </source>
</evidence>
<dbReference type="EMBL" id="JYDL01000211">
    <property type="protein sequence ID" value="KRX13284.1"/>
    <property type="molecule type" value="Genomic_DNA"/>
</dbReference>
<evidence type="ECO:0000313" key="3">
    <source>
        <dbReference type="Proteomes" id="UP000054630"/>
    </source>
</evidence>
<gene>
    <name evidence="2" type="ORF">T07_7676</name>
</gene>